<sequence length="112" mass="12374">MDTLIDKRKYARLSQEFPVKAKVLGTPLEVEGVTLDVSQGGAFILSLSWSAFHANDQTEIQFSLPPAFTGQKESLLLRGPGTVIRVDGDRLGIAIEFLQELRTFKVIQAENV</sequence>
<proteinExistence type="predicted"/>
<protein>
    <recommendedName>
        <fullName evidence="1">PilZ domain-containing protein</fullName>
    </recommendedName>
</protein>
<dbReference type="Pfam" id="PF07238">
    <property type="entry name" value="PilZ"/>
    <property type="match status" value="1"/>
</dbReference>
<dbReference type="Gene3D" id="2.40.10.220">
    <property type="entry name" value="predicted glycosyltransferase like domains"/>
    <property type="match status" value="1"/>
</dbReference>
<dbReference type="EMBL" id="BART01030182">
    <property type="protein sequence ID" value="GAH15037.1"/>
    <property type="molecule type" value="Genomic_DNA"/>
</dbReference>
<feature type="domain" description="PilZ" evidence="1">
    <location>
        <begin position="6"/>
        <end position="98"/>
    </location>
</feature>
<reference evidence="2" key="1">
    <citation type="journal article" date="2014" name="Front. Microbiol.">
        <title>High frequency of phylogenetically diverse reductive dehalogenase-homologous genes in deep subseafloor sedimentary metagenomes.</title>
        <authorList>
            <person name="Kawai M."/>
            <person name="Futagami T."/>
            <person name="Toyoda A."/>
            <person name="Takaki Y."/>
            <person name="Nishi S."/>
            <person name="Hori S."/>
            <person name="Arai W."/>
            <person name="Tsubouchi T."/>
            <person name="Morono Y."/>
            <person name="Uchiyama I."/>
            <person name="Ito T."/>
            <person name="Fujiyama A."/>
            <person name="Inagaki F."/>
            <person name="Takami H."/>
        </authorList>
    </citation>
    <scope>NUCLEOTIDE SEQUENCE</scope>
    <source>
        <strain evidence="2">Expedition CK06-06</strain>
    </source>
</reference>
<dbReference type="AlphaFoldDB" id="X1D4B8"/>
<evidence type="ECO:0000313" key="2">
    <source>
        <dbReference type="EMBL" id="GAH15037.1"/>
    </source>
</evidence>
<dbReference type="GO" id="GO:0035438">
    <property type="term" value="F:cyclic-di-GMP binding"/>
    <property type="evidence" value="ECO:0007669"/>
    <property type="project" value="InterPro"/>
</dbReference>
<dbReference type="SUPFAM" id="SSF141371">
    <property type="entry name" value="PilZ domain-like"/>
    <property type="match status" value="1"/>
</dbReference>
<dbReference type="InterPro" id="IPR009875">
    <property type="entry name" value="PilZ_domain"/>
</dbReference>
<name>X1D4B8_9ZZZZ</name>
<accession>X1D4B8</accession>
<gene>
    <name evidence="2" type="ORF">S01H4_52761</name>
</gene>
<comment type="caution">
    <text evidence="2">The sequence shown here is derived from an EMBL/GenBank/DDBJ whole genome shotgun (WGS) entry which is preliminary data.</text>
</comment>
<organism evidence="2">
    <name type="scientific">marine sediment metagenome</name>
    <dbReference type="NCBI Taxonomy" id="412755"/>
    <lineage>
        <taxon>unclassified sequences</taxon>
        <taxon>metagenomes</taxon>
        <taxon>ecological metagenomes</taxon>
    </lineage>
</organism>
<evidence type="ECO:0000259" key="1">
    <source>
        <dbReference type="Pfam" id="PF07238"/>
    </source>
</evidence>